<accession>D2Z8P3</accession>
<reference evidence="5 6" key="1">
    <citation type="journal article" date="2010" name="Stand. Genomic Sci.">
        <title>Permanent draft genome sequence of Dethiosulfovibrio peptidovorans type strain (SEBR 4207).</title>
        <authorList>
            <person name="Labutti K."/>
            <person name="Mayilraj S."/>
            <person name="Clum A."/>
            <person name="Lucas S."/>
            <person name="Glavina Del Rio T."/>
            <person name="Nolan M."/>
            <person name="Tice H."/>
            <person name="Cheng J.F."/>
            <person name="Pitluck S."/>
            <person name="Liolios K."/>
            <person name="Ivanova N."/>
            <person name="Mavromatis K."/>
            <person name="Mikhailova N."/>
            <person name="Pati A."/>
            <person name="Goodwin L."/>
            <person name="Chen A."/>
            <person name="Palaniappan K."/>
            <person name="Land M."/>
            <person name="Hauser L."/>
            <person name="Chang Y.J."/>
            <person name="Jeffries C.D."/>
            <person name="Rohde M."/>
            <person name="Spring S."/>
            <person name="Goker M."/>
            <person name="Woyke T."/>
            <person name="Bristow J."/>
            <person name="Eisen J.A."/>
            <person name="Markowitz V."/>
            <person name="Hugenholtz P."/>
            <person name="Kyrpides N.C."/>
            <person name="Klenk H.P."/>
            <person name="Lapidus A."/>
        </authorList>
    </citation>
    <scope>NUCLEOTIDE SEQUENCE [LARGE SCALE GENOMIC DNA]</scope>
    <source>
        <strain evidence="5 6">DSM 11002</strain>
    </source>
</reference>
<evidence type="ECO:0000256" key="3">
    <source>
        <dbReference type="ARBA" id="ARBA00022729"/>
    </source>
</evidence>
<dbReference type="NCBIfam" id="TIGR01256">
    <property type="entry name" value="modA"/>
    <property type="match status" value="1"/>
</dbReference>
<dbReference type="OrthoDB" id="4283at2"/>
<dbReference type="GO" id="GO:0030973">
    <property type="term" value="F:molybdate ion binding"/>
    <property type="evidence" value="ECO:0007669"/>
    <property type="project" value="TreeGrafter"/>
</dbReference>
<comment type="similarity">
    <text evidence="1">Belongs to the bacterial solute-binding protein ModA family.</text>
</comment>
<keyword evidence="6" id="KW-1185">Reference proteome</keyword>
<dbReference type="RefSeq" id="WP_005661496.1">
    <property type="nucleotide sequence ID" value="NZ_ABTR02000001.1"/>
</dbReference>
<dbReference type="InterPro" id="IPR005950">
    <property type="entry name" value="ModA"/>
</dbReference>
<evidence type="ECO:0000313" key="6">
    <source>
        <dbReference type="Proteomes" id="UP000006427"/>
    </source>
</evidence>
<dbReference type="AlphaFoldDB" id="D2Z8P3"/>
<dbReference type="GO" id="GO:0046872">
    <property type="term" value="F:metal ion binding"/>
    <property type="evidence" value="ECO:0007669"/>
    <property type="project" value="UniProtKB-KW"/>
</dbReference>
<organism evidence="5 6">
    <name type="scientific">Dethiosulfovibrio peptidovorans DSM 11002</name>
    <dbReference type="NCBI Taxonomy" id="469381"/>
    <lineage>
        <taxon>Bacteria</taxon>
        <taxon>Thermotogati</taxon>
        <taxon>Synergistota</taxon>
        <taxon>Synergistia</taxon>
        <taxon>Synergistales</taxon>
        <taxon>Dethiosulfovibrionaceae</taxon>
        <taxon>Dethiosulfovibrio</taxon>
    </lineage>
</organism>
<keyword evidence="3 4" id="KW-0732">Signal</keyword>
<protein>
    <submittedName>
        <fullName evidence="5">Molybdenum ABC transporter, periplasmic molybdate-binding protein</fullName>
    </submittedName>
</protein>
<sequence length="245" mass="26528">MKQSTKRNIVSIVSIALFLFSTVPSTATDREIVAVAAGIAPCVEEVMTLYVSEGNEPLSIVKGPCGALAKQADANAPYGLILLSEPRWPKWMESRDLLMDIHTFAIGQLVLWSPGTEKPNLSDLEKKTVAIPDPDTTAYGMAAQKHLQKLNMWNSLDRKKILPAKSAPQAIITVKSGAAEWAFIPESAALKAEGSFTVMEGATLPQVGGLSPSAGVEAKKFWSFCRSSQVDPIWLKWGFALEGRN</sequence>
<evidence type="ECO:0000313" key="5">
    <source>
        <dbReference type="EMBL" id="EFC91840.1"/>
    </source>
</evidence>
<dbReference type="PANTHER" id="PTHR30632">
    <property type="entry name" value="MOLYBDATE-BINDING PERIPLASMIC PROTEIN"/>
    <property type="match status" value="1"/>
</dbReference>
<dbReference type="SUPFAM" id="SSF53850">
    <property type="entry name" value="Periplasmic binding protein-like II"/>
    <property type="match status" value="1"/>
</dbReference>
<evidence type="ECO:0000256" key="4">
    <source>
        <dbReference type="SAM" id="SignalP"/>
    </source>
</evidence>
<evidence type="ECO:0000256" key="2">
    <source>
        <dbReference type="ARBA" id="ARBA00022723"/>
    </source>
</evidence>
<dbReference type="eggNOG" id="COG0725">
    <property type="taxonomic scope" value="Bacteria"/>
</dbReference>
<comment type="caution">
    <text evidence="5">The sequence shown here is derived from an EMBL/GenBank/DDBJ whole genome shotgun (WGS) entry which is preliminary data.</text>
</comment>
<gene>
    <name evidence="5" type="ORF">Dpep_1816</name>
</gene>
<dbReference type="STRING" id="469381.Dpep_1816"/>
<dbReference type="EMBL" id="ABTR02000001">
    <property type="protein sequence ID" value="EFC91840.1"/>
    <property type="molecule type" value="Genomic_DNA"/>
</dbReference>
<feature type="signal peptide" evidence="4">
    <location>
        <begin position="1"/>
        <end position="27"/>
    </location>
</feature>
<keyword evidence="2" id="KW-0479">Metal-binding</keyword>
<evidence type="ECO:0000256" key="1">
    <source>
        <dbReference type="ARBA" id="ARBA00009175"/>
    </source>
</evidence>
<dbReference type="PANTHER" id="PTHR30632:SF14">
    <property type="entry name" value="TUNGSTATE_MOLYBDATE_CHROMATE-BINDING PROTEIN MODA"/>
    <property type="match status" value="1"/>
</dbReference>
<dbReference type="Pfam" id="PF13531">
    <property type="entry name" value="SBP_bac_11"/>
    <property type="match status" value="1"/>
</dbReference>
<feature type="chain" id="PRO_5003039383" evidence="4">
    <location>
        <begin position="28"/>
        <end position="245"/>
    </location>
</feature>
<dbReference type="PaxDb" id="469381-Dpep_1816"/>
<dbReference type="InterPro" id="IPR050682">
    <property type="entry name" value="ModA/WtpA"/>
</dbReference>
<dbReference type="Gene3D" id="3.40.190.10">
    <property type="entry name" value="Periplasmic binding protein-like II"/>
    <property type="match status" value="2"/>
</dbReference>
<dbReference type="GO" id="GO:0015689">
    <property type="term" value="P:molybdate ion transport"/>
    <property type="evidence" value="ECO:0007669"/>
    <property type="project" value="InterPro"/>
</dbReference>
<name>D2Z8P3_9BACT</name>
<proteinExistence type="inferred from homology"/>
<dbReference type="Proteomes" id="UP000006427">
    <property type="component" value="Unassembled WGS sequence"/>
</dbReference>